<proteinExistence type="predicted"/>
<dbReference type="CDD" id="cd00947">
    <property type="entry name" value="TBP_aldolase_IIB"/>
    <property type="match status" value="1"/>
</dbReference>
<dbReference type="EMBL" id="JAGGLG010000004">
    <property type="protein sequence ID" value="MBP2017308.1"/>
    <property type="molecule type" value="Genomic_DNA"/>
</dbReference>
<dbReference type="NCBIfam" id="TIGR00167">
    <property type="entry name" value="cbbA"/>
    <property type="match status" value="1"/>
</dbReference>
<evidence type="ECO:0000313" key="2">
    <source>
        <dbReference type="EMBL" id="MBP2017308.1"/>
    </source>
</evidence>
<accession>A0ABS4JP44</accession>
<gene>
    <name evidence="2" type="ORF">J2Z79_000691</name>
</gene>
<dbReference type="GO" id="GO:0004332">
    <property type="term" value="F:fructose-bisphosphate aldolase activity"/>
    <property type="evidence" value="ECO:0007669"/>
    <property type="project" value="UniProtKB-EC"/>
</dbReference>
<comment type="caution">
    <text evidence="2">The sequence shown here is derived from an EMBL/GenBank/DDBJ whole genome shotgun (WGS) entry which is preliminary data.</text>
</comment>
<evidence type="ECO:0000313" key="3">
    <source>
        <dbReference type="Proteomes" id="UP001519289"/>
    </source>
</evidence>
<reference evidence="2 3" key="1">
    <citation type="submission" date="2021-03" db="EMBL/GenBank/DDBJ databases">
        <title>Genomic Encyclopedia of Type Strains, Phase IV (KMG-IV): sequencing the most valuable type-strain genomes for metagenomic binning, comparative biology and taxonomic classification.</title>
        <authorList>
            <person name="Goeker M."/>
        </authorList>
    </citation>
    <scope>NUCLEOTIDE SEQUENCE [LARGE SCALE GENOMIC DNA]</scope>
    <source>
        <strain evidence="2 3">DSM 27138</strain>
    </source>
</reference>
<dbReference type="Proteomes" id="UP001519289">
    <property type="component" value="Unassembled WGS sequence"/>
</dbReference>
<dbReference type="EC" id="4.1.2.13" evidence="2"/>
<comment type="cofactor">
    <cofactor evidence="1">
        <name>Zn(2+)</name>
        <dbReference type="ChEBI" id="CHEBI:29105"/>
    </cofactor>
</comment>
<dbReference type="Pfam" id="PF01116">
    <property type="entry name" value="F_bP_aldolase"/>
    <property type="match status" value="1"/>
</dbReference>
<dbReference type="InterPro" id="IPR050246">
    <property type="entry name" value="Class_II_FBP_aldolase"/>
</dbReference>
<organism evidence="2 3">
    <name type="scientific">Symbiobacterium terraclitae</name>
    <dbReference type="NCBI Taxonomy" id="557451"/>
    <lineage>
        <taxon>Bacteria</taxon>
        <taxon>Bacillati</taxon>
        <taxon>Bacillota</taxon>
        <taxon>Clostridia</taxon>
        <taxon>Eubacteriales</taxon>
        <taxon>Symbiobacteriaceae</taxon>
        <taxon>Symbiobacterium</taxon>
    </lineage>
</organism>
<dbReference type="Gene3D" id="3.20.20.70">
    <property type="entry name" value="Aldolase class I"/>
    <property type="match status" value="1"/>
</dbReference>
<dbReference type="PIRSF" id="PIRSF001359">
    <property type="entry name" value="F_bP_aldolase_II"/>
    <property type="match status" value="1"/>
</dbReference>
<name>A0ABS4JP44_9FIRM</name>
<dbReference type="PANTHER" id="PTHR30304">
    <property type="entry name" value="D-TAGATOSE-1,6-BISPHOSPHATE ALDOLASE"/>
    <property type="match status" value="1"/>
</dbReference>
<keyword evidence="3" id="KW-1185">Reference proteome</keyword>
<dbReference type="PANTHER" id="PTHR30304:SF0">
    <property type="entry name" value="D-TAGATOSE-1,6-BISPHOSPHATE ALDOLASE SUBUNIT GATY-RELATED"/>
    <property type="match status" value="1"/>
</dbReference>
<sequence length="284" mass="30234">MALVTLREVLAQAEAGGYAVPAINVHTLEVLPAVLQVAAEERSPIILQFTEGTLKFCGYDNVRVFAGHLARVSPVPVVLHQDHGASYAVAVRAIQAGFTSVMIDASRLPLEENIAATRKVVELAHACGVSVEAELGRVAGQEEEIAVSEAEAALTDPAEAARFVAETGVDALAVAVGTVHGFYRWEPKLAHDRIAAIRQAAGVPLVLHGGSGVPDEEVQRAIQLGIRKVNISTEAKWAWAQALRQSLADRPDEFDPRALLTPVMQAVQEVVRAKIRMVGANGKA</sequence>
<evidence type="ECO:0000256" key="1">
    <source>
        <dbReference type="ARBA" id="ARBA00001947"/>
    </source>
</evidence>
<dbReference type="PROSITE" id="PS00602">
    <property type="entry name" value="ALDOLASE_CLASS_II_1"/>
    <property type="match status" value="1"/>
</dbReference>
<dbReference type="InterPro" id="IPR000771">
    <property type="entry name" value="FBA_II"/>
</dbReference>
<keyword evidence="2" id="KW-0456">Lyase</keyword>
<protein>
    <submittedName>
        <fullName evidence="2">Fructose-bisphosphate aldolase class II</fullName>
        <ecNumber evidence="2">4.1.2.13</ecNumber>
    </submittedName>
</protein>
<dbReference type="InterPro" id="IPR013785">
    <property type="entry name" value="Aldolase_TIM"/>
</dbReference>
<dbReference type="SUPFAM" id="SSF51569">
    <property type="entry name" value="Aldolase"/>
    <property type="match status" value="1"/>
</dbReference>